<evidence type="ECO:0000259" key="8">
    <source>
        <dbReference type="Pfam" id="PF01694"/>
    </source>
</evidence>
<dbReference type="EMBL" id="CAMXCT010003600">
    <property type="protein sequence ID" value="CAI4005309.1"/>
    <property type="molecule type" value="Genomic_DNA"/>
</dbReference>
<feature type="compositionally biased region" description="Basic and acidic residues" evidence="6">
    <location>
        <begin position="106"/>
        <end position="127"/>
    </location>
</feature>
<dbReference type="PANTHER" id="PTHR45840">
    <property type="entry name" value="RHOMBOID-RELATED PROTEIN"/>
    <property type="match status" value="1"/>
</dbReference>
<dbReference type="AlphaFoldDB" id="A0A9P1D9R4"/>
<evidence type="ECO:0000313" key="10">
    <source>
        <dbReference type="EMBL" id="CAL4792621.1"/>
    </source>
</evidence>
<feature type="transmembrane region" description="Helical" evidence="7">
    <location>
        <begin position="291"/>
        <end position="312"/>
    </location>
</feature>
<keyword evidence="11" id="KW-1185">Reference proteome</keyword>
<sequence>MSLSLHQLDLEALTGFGVLVYLVYLLKLQKSINLDAAGAELTSNGFMSFFYCLAMLCHSATTSLQCQSVTRAVEFLAGTQEAKAKGQSRAQEAPASRQEIPGTPDGQKENGEEGGDVEPKDTGEGSKKAGILDVDGDGDVDLEDFMAMGEADVEGEAVDDFEHMKTYGLRFIPAQIIICVLLWLIGAIYMAVTANENIFLAKGGLDTFANGWTSVRTHKDTDLRWQAIWRLITYQFTHGHFTHIAMNTLVALFTGIPLEGFHGPKRTFIVFETSVICGGLWHMAWRPHDSALVGMSAGCYALMAMHMADLIMNWGQNRYRFPRLFLLLLLIGLDVGAGAMAKPDDVTGHAAHFGGYLAGLIFGLCFVRNVKVTKCEKYLQAVGVFIGCGCLIFCLVWIALWAPRSLWDGGVPWCWARQGFSYPFFGDREWHCLRCADETCIAGFEAELSTSLTVVSYIACDSGGLWWN</sequence>
<dbReference type="InterPro" id="IPR022764">
    <property type="entry name" value="Peptidase_S54_rhomboid_dom"/>
</dbReference>
<dbReference type="Gene3D" id="1.20.1540.10">
    <property type="entry name" value="Rhomboid-like"/>
    <property type="match status" value="1"/>
</dbReference>
<evidence type="ECO:0000313" key="11">
    <source>
        <dbReference type="Proteomes" id="UP001152797"/>
    </source>
</evidence>
<feature type="transmembrane region" description="Helical" evidence="7">
    <location>
        <begin position="268"/>
        <end position="285"/>
    </location>
</feature>
<reference evidence="10 11" key="2">
    <citation type="submission" date="2024-05" db="EMBL/GenBank/DDBJ databases">
        <authorList>
            <person name="Chen Y."/>
            <person name="Shah S."/>
            <person name="Dougan E. K."/>
            <person name="Thang M."/>
            <person name="Chan C."/>
        </authorList>
    </citation>
    <scope>NUCLEOTIDE SEQUENCE [LARGE SCALE GENOMIC DNA]</scope>
</reference>
<protein>
    <submittedName>
        <fullName evidence="10">Rhomboid-related protein 1</fullName>
    </submittedName>
</protein>
<evidence type="ECO:0000256" key="1">
    <source>
        <dbReference type="ARBA" id="ARBA00004141"/>
    </source>
</evidence>
<keyword evidence="3 7" id="KW-0812">Transmembrane</keyword>
<dbReference type="EMBL" id="CAMXCT020003600">
    <property type="protein sequence ID" value="CAL1158684.1"/>
    <property type="molecule type" value="Genomic_DNA"/>
</dbReference>
<feature type="transmembrane region" description="Helical" evidence="7">
    <location>
        <begin position="382"/>
        <end position="402"/>
    </location>
</feature>
<keyword evidence="4 7" id="KW-1133">Transmembrane helix</keyword>
<dbReference type="EMBL" id="CAMXCT030003600">
    <property type="protein sequence ID" value="CAL4792621.1"/>
    <property type="molecule type" value="Genomic_DNA"/>
</dbReference>
<feature type="transmembrane region" description="Helical" evidence="7">
    <location>
        <begin position="353"/>
        <end position="370"/>
    </location>
</feature>
<proteinExistence type="inferred from homology"/>
<feature type="domain" description="Peptidase S54 rhomboid" evidence="8">
    <location>
        <begin position="228"/>
        <end position="368"/>
    </location>
</feature>
<dbReference type="InterPro" id="IPR035952">
    <property type="entry name" value="Rhomboid-like_sf"/>
</dbReference>
<evidence type="ECO:0000256" key="5">
    <source>
        <dbReference type="ARBA" id="ARBA00023136"/>
    </source>
</evidence>
<keyword evidence="5 7" id="KW-0472">Membrane</keyword>
<evidence type="ECO:0000256" key="7">
    <source>
        <dbReference type="SAM" id="Phobius"/>
    </source>
</evidence>
<evidence type="ECO:0000256" key="6">
    <source>
        <dbReference type="SAM" id="MobiDB-lite"/>
    </source>
</evidence>
<gene>
    <name evidence="9" type="ORF">C1SCF055_LOCUS31043</name>
</gene>
<dbReference type="OrthoDB" id="426052at2759"/>
<accession>A0A9P1D9R4</accession>
<reference evidence="9" key="1">
    <citation type="submission" date="2022-10" db="EMBL/GenBank/DDBJ databases">
        <authorList>
            <person name="Chen Y."/>
            <person name="Dougan E. K."/>
            <person name="Chan C."/>
            <person name="Rhodes N."/>
            <person name="Thang M."/>
        </authorList>
    </citation>
    <scope>NUCLEOTIDE SEQUENCE</scope>
</reference>
<dbReference type="GO" id="GO:0016020">
    <property type="term" value="C:membrane"/>
    <property type="evidence" value="ECO:0007669"/>
    <property type="project" value="UniProtKB-SubCell"/>
</dbReference>
<evidence type="ECO:0000313" key="9">
    <source>
        <dbReference type="EMBL" id="CAI4005309.1"/>
    </source>
</evidence>
<feature type="region of interest" description="Disordered" evidence="6">
    <location>
        <begin position="84"/>
        <end position="136"/>
    </location>
</feature>
<comment type="similarity">
    <text evidence="2">Belongs to the peptidase S54 family.</text>
</comment>
<dbReference type="InterPro" id="IPR018247">
    <property type="entry name" value="EF_Hand_1_Ca_BS"/>
</dbReference>
<dbReference type="SUPFAM" id="SSF144091">
    <property type="entry name" value="Rhomboid-like"/>
    <property type="match status" value="1"/>
</dbReference>
<evidence type="ECO:0000256" key="3">
    <source>
        <dbReference type="ARBA" id="ARBA00022692"/>
    </source>
</evidence>
<organism evidence="9">
    <name type="scientific">Cladocopium goreaui</name>
    <dbReference type="NCBI Taxonomy" id="2562237"/>
    <lineage>
        <taxon>Eukaryota</taxon>
        <taxon>Sar</taxon>
        <taxon>Alveolata</taxon>
        <taxon>Dinophyceae</taxon>
        <taxon>Suessiales</taxon>
        <taxon>Symbiodiniaceae</taxon>
        <taxon>Cladocopium</taxon>
    </lineage>
</organism>
<evidence type="ECO:0000256" key="2">
    <source>
        <dbReference type="ARBA" id="ARBA00009045"/>
    </source>
</evidence>
<feature type="transmembrane region" description="Helical" evidence="7">
    <location>
        <begin position="324"/>
        <end position="341"/>
    </location>
</feature>
<dbReference type="Proteomes" id="UP001152797">
    <property type="component" value="Unassembled WGS sequence"/>
</dbReference>
<dbReference type="GO" id="GO:0004252">
    <property type="term" value="F:serine-type endopeptidase activity"/>
    <property type="evidence" value="ECO:0007669"/>
    <property type="project" value="InterPro"/>
</dbReference>
<comment type="subcellular location">
    <subcellularLocation>
        <location evidence="1">Membrane</location>
        <topology evidence="1">Multi-pass membrane protein</topology>
    </subcellularLocation>
</comment>
<dbReference type="InterPro" id="IPR051739">
    <property type="entry name" value="Rhomboid_IM_Serine_Proteases"/>
</dbReference>
<evidence type="ECO:0000256" key="4">
    <source>
        <dbReference type="ARBA" id="ARBA00022989"/>
    </source>
</evidence>
<comment type="caution">
    <text evidence="9">The sequence shown here is derived from an EMBL/GenBank/DDBJ whole genome shotgun (WGS) entry which is preliminary data.</text>
</comment>
<dbReference type="PANTHER" id="PTHR45840:SF8">
    <property type="entry name" value="RHOMBOID PROTEASE"/>
    <property type="match status" value="1"/>
</dbReference>
<dbReference type="PROSITE" id="PS00018">
    <property type="entry name" value="EF_HAND_1"/>
    <property type="match status" value="1"/>
</dbReference>
<feature type="transmembrane region" description="Helical" evidence="7">
    <location>
        <begin position="12"/>
        <end position="28"/>
    </location>
</feature>
<name>A0A9P1D9R4_9DINO</name>
<dbReference type="Pfam" id="PF01694">
    <property type="entry name" value="Rhomboid"/>
    <property type="match status" value="1"/>
</dbReference>
<feature type="transmembrane region" description="Helical" evidence="7">
    <location>
        <begin position="171"/>
        <end position="192"/>
    </location>
</feature>
<feature type="transmembrane region" description="Helical" evidence="7">
    <location>
        <begin position="241"/>
        <end position="261"/>
    </location>
</feature>